<organism evidence="2 3">
    <name type="scientific">Tetrahymena thermophila (strain SB210)</name>
    <dbReference type="NCBI Taxonomy" id="312017"/>
    <lineage>
        <taxon>Eukaryota</taxon>
        <taxon>Sar</taxon>
        <taxon>Alveolata</taxon>
        <taxon>Ciliophora</taxon>
        <taxon>Intramacronucleata</taxon>
        <taxon>Oligohymenophorea</taxon>
        <taxon>Hymenostomatida</taxon>
        <taxon>Tetrahymenina</taxon>
        <taxon>Tetrahymenidae</taxon>
        <taxon>Tetrahymena</taxon>
    </lineage>
</organism>
<feature type="compositionally biased region" description="Basic and acidic residues" evidence="1">
    <location>
        <begin position="1399"/>
        <end position="1413"/>
    </location>
</feature>
<keyword evidence="3" id="KW-1185">Reference proteome</keyword>
<feature type="compositionally biased region" description="Acidic residues" evidence="1">
    <location>
        <begin position="1430"/>
        <end position="1440"/>
    </location>
</feature>
<gene>
    <name evidence="2" type="ORF">TTHERM_00227090</name>
</gene>
<feature type="region of interest" description="Disordered" evidence="1">
    <location>
        <begin position="38"/>
        <end position="127"/>
    </location>
</feature>
<evidence type="ECO:0000313" key="2">
    <source>
        <dbReference type="EMBL" id="EAR93995.2"/>
    </source>
</evidence>
<feature type="region of interest" description="Disordered" evidence="1">
    <location>
        <begin position="1395"/>
        <end position="1481"/>
    </location>
</feature>
<dbReference type="EMBL" id="GG662718">
    <property type="protein sequence ID" value="EAR93995.2"/>
    <property type="molecule type" value="Genomic_DNA"/>
</dbReference>
<feature type="compositionally biased region" description="Basic residues" evidence="1">
    <location>
        <begin position="1523"/>
        <end position="1536"/>
    </location>
</feature>
<feature type="region of interest" description="Disordered" evidence="1">
    <location>
        <begin position="1521"/>
        <end position="1558"/>
    </location>
</feature>
<evidence type="ECO:0008006" key="4">
    <source>
        <dbReference type="Google" id="ProtNLM"/>
    </source>
</evidence>
<dbReference type="OrthoDB" id="2423195at2759"/>
<reference evidence="3" key="1">
    <citation type="journal article" date="2006" name="PLoS Biol.">
        <title>Macronuclear genome sequence of the ciliate Tetrahymena thermophila, a model eukaryote.</title>
        <authorList>
            <person name="Eisen J.A."/>
            <person name="Coyne R.S."/>
            <person name="Wu M."/>
            <person name="Wu D."/>
            <person name="Thiagarajan M."/>
            <person name="Wortman J.R."/>
            <person name="Badger J.H."/>
            <person name="Ren Q."/>
            <person name="Amedeo P."/>
            <person name="Jones K.M."/>
            <person name="Tallon L.J."/>
            <person name="Delcher A.L."/>
            <person name="Salzberg S.L."/>
            <person name="Silva J.C."/>
            <person name="Haas B.J."/>
            <person name="Majoros W.H."/>
            <person name="Farzad M."/>
            <person name="Carlton J.M."/>
            <person name="Smith R.K. Jr."/>
            <person name="Garg J."/>
            <person name="Pearlman R.E."/>
            <person name="Karrer K.M."/>
            <person name="Sun L."/>
            <person name="Manning G."/>
            <person name="Elde N.C."/>
            <person name="Turkewitz A.P."/>
            <person name="Asai D.J."/>
            <person name="Wilkes D.E."/>
            <person name="Wang Y."/>
            <person name="Cai H."/>
            <person name="Collins K."/>
            <person name="Stewart B.A."/>
            <person name="Lee S.R."/>
            <person name="Wilamowska K."/>
            <person name="Weinberg Z."/>
            <person name="Ruzzo W.L."/>
            <person name="Wloga D."/>
            <person name="Gaertig J."/>
            <person name="Frankel J."/>
            <person name="Tsao C.-C."/>
            <person name="Gorovsky M.A."/>
            <person name="Keeling P.J."/>
            <person name="Waller R.F."/>
            <person name="Patron N.J."/>
            <person name="Cherry J.M."/>
            <person name="Stover N.A."/>
            <person name="Krieger C.J."/>
            <person name="del Toro C."/>
            <person name="Ryder H.F."/>
            <person name="Williamson S.C."/>
            <person name="Barbeau R.A."/>
            <person name="Hamilton E.P."/>
            <person name="Orias E."/>
        </authorList>
    </citation>
    <scope>NUCLEOTIDE SEQUENCE [LARGE SCALE GENOMIC DNA]</scope>
    <source>
        <strain evidence="3">SB210</strain>
    </source>
</reference>
<evidence type="ECO:0000313" key="3">
    <source>
        <dbReference type="Proteomes" id="UP000009168"/>
    </source>
</evidence>
<dbReference type="InParanoid" id="Q23BX3"/>
<sequence>MNFDYSIKFQQGDLSTKKDDQNTQRSDYELQNSYYDQNLYGPLSNQMNNHSRNNYNDDQFQQNKRSSSQKSEKYDRNDIQNGEIQNLNANSTDKSINRVQKKDAQDATSGNQKLKREMQETINENEEEKSQIVIQENANFEDNNQFQQFIGHNLINESQNQNLNFYFQTYQNFQCDLQNSERDQRENITQQSHNQQLRNNIQLQSNSNHQHNQIIKNNGFERQSSVKQMHPRKTSEQINNNDIINIQSQQDTHNQFQNKDNNLYQSGINQTSQEGIQDQYCFQGINTIESQQKMQQNPYIYEQQTQNNSKSSTNKKNLVLKRQYFDVEPSKVLENQQKNRGYQSNDEKQEMCKYNLQYGVCESQSNQFKQSKSQFQYQGQEEEEEKEQKMNNQFSYGMNSLQKNTKDLIFTNNQNNNKFYDDDNQSTQLLKEVDNFQFQQSQEPDQQDQEKQKLQVQLECKYDHEFQNLIYKYTDPNYSKQLKQKIEFNNQKEYLQEMLNCQLENETKYIRNQKDNFKQAQVFPFNFKIRKIKFEEQGLIVQGIAEFKQDINLKQYINNNLVINQNKNEFTSQILSFSKNCNDNINDSKDFESENNDEEEENSFANLGLNYAEQNKQPQNKKDQKTYNIKMKVHINQINGIPIILQFYSQQESRQKLELILFQIHSKEIKNNFFILKSLIDDDSKNNSIERIIKNYNQMDKNTNNEFELPNYSFLKDIDKKIFFNCIEQKANSLNDSYDLNQSQIECIKFMLTRSVALIQNPKIFNQIKQKEDIQDNLNQQNNRQQFQGKQNKNNNLKKNNINQNQKFNDDLFFNFQTQFEALKILLNFYSRQEKRKPILIICSNNQVIQQYKFKLLQYQGIYEFSSKYLESEKTLKFNSLYRLSKIIEKEKQKNPQKFTNKIKDINDTWKFLIKYKSKMVQRVIKLQELKAFQDQFNQQEKVQKINFSSKITQLLINEYFKDATDNVRSDKIELEEKIFDSWSQLDLNSQKIKEIIKIDLTDQQIKIIDYNLNQLREQKKFYDKNFNSDYFRIIPVIFNLEGKQLDNSPESFSEFFNSFQKLSQINYYHMMSILDFIFFYQAKNSLTKFFQKFESSILDDQKSLTEYIVSNLNKQDVILATVEESIIHYQALKNINPEIIIVDETLVQKKEYQTTHIISSFQPKHLIYFGDLFQLKLIPSSNQLEISGRNIFNQFERLEKLHFPFFQIIKQINNNTLQVFDDEYDDKELKSFNKVEIFQYEFEISSQYIIIIESIKQQKQYISDLMSKIIQQRNENNNQNKENSLKLETIYYNKNNDFLIITCRQTNTQSILNRKIQSYKIEFDKVNEDLNRPLLAHVAIYLDQNIPKHNFKYIKLKYKKIDYQIQQKQIQIENQINQSYQSDQILNPINNYVSQQEQDSRKSSKEIDEIENKSSLNDSDSDSDRDSDSGDDDDKEIVEEESKSQYQEKYQNKQEKSQEQIIDHRSYNEDEEGEGEEKKEINEIQIKKQHQNEIHMKCYEENDVNIEDIIERKEEFQQITNKKNKKKEKLSKQKQRNNILPNEFTNQNGDDDSYESEEEISYDKEYEQAFKNAKQSFKDILYQKEHSIFVKNLVLLEENLIKLIRQNKFLLQKLDYVLLCFIDIQDQNTETASIDEQQINYYIQEFQQKINTASINEQQTIIDLQEFYQNILQTQCNFKVFKNSRIIELIDISGKHLEQQQFKIHDDDQKVFQNNQRKIKRLNLAKEYKTQIIDFYWVIIQFLLQGFKYYKVLYEINNLSVKIKYKKDNFEDIKFSYEQINCKENKQSDDIQNLNSYFKEIFAQEYVPFIFILTYSKDNGWNFQQFSVEDNFFELKQQFSLAFILVQNNNNDEQIQNNNNQNEIKKNKDKIQELNQIMKLNSETLKSIGIVSIINNI</sequence>
<feature type="compositionally biased region" description="Polar residues" evidence="1">
    <location>
        <begin position="43"/>
        <end position="69"/>
    </location>
</feature>
<evidence type="ECO:0000256" key="1">
    <source>
        <dbReference type="SAM" id="MobiDB-lite"/>
    </source>
</evidence>
<feature type="compositionally biased region" description="Basic and acidic residues" evidence="1">
    <location>
        <begin position="1451"/>
        <end position="1469"/>
    </location>
</feature>
<accession>Q23BX3</accession>
<dbReference type="Proteomes" id="UP000009168">
    <property type="component" value="Unassembled WGS sequence"/>
</dbReference>
<feature type="compositionally biased region" description="Polar residues" evidence="1">
    <location>
        <begin position="79"/>
        <end position="98"/>
    </location>
</feature>
<dbReference type="GeneID" id="7834437"/>
<feature type="compositionally biased region" description="Polar residues" evidence="1">
    <location>
        <begin position="1539"/>
        <end position="1549"/>
    </location>
</feature>
<proteinExistence type="predicted"/>
<protein>
    <recommendedName>
        <fullName evidence="4">AAA domain protein</fullName>
    </recommendedName>
</protein>
<dbReference type="KEGG" id="tet:TTHERM_00227090"/>
<dbReference type="HOGENOM" id="CLU_234400_0_0_1"/>
<dbReference type="RefSeq" id="XP_001014240.2">
    <property type="nucleotide sequence ID" value="XM_001014240.2"/>
</dbReference>
<name>Q23BX3_TETTS</name>